<dbReference type="AlphaFoldDB" id="A0A6S7BH82"/>
<evidence type="ECO:0000256" key="4">
    <source>
        <dbReference type="PROSITE-ProRule" id="PRU00335"/>
    </source>
</evidence>
<dbReference type="InterPro" id="IPR036271">
    <property type="entry name" value="Tet_transcr_reg_TetR-rel_C_sf"/>
</dbReference>
<gene>
    <name evidence="6" type="primary">cecR</name>
    <name evidence="6" type="ORF">LMG28138_03113</name>
</gene>
<evidence type="ECO:0000256" key="2">
    <source>
        <dbReference type="ARBA" id="ARBA00023125"/>
    </source>
</evidence>
<dbReference type="SUPFAM" id="SSF48498">
    <property type="entry name" value="Tetracyclin repressor-like, C-terminal domain"/>
    <property type="match status" value="1"/>
</dbReference>
<name>A0A6S7BH82_9BURK</name>
<dbReference type="EMBL" id="CADIKM010000013">
    <property type="protein sequence ID" value="CAB3791098.1"/>
    <property type="molecule type" value="Genomic_DNA"/>
</dbReference>
<feature type="domain" description="HTH tetR-type" evidence="5">
    <location>
        <begin position="19"/>
        <end position="79"/>
    </location>
</feature>
<dbReference type="PRINTS" id="PR00455">
    <property type="entry name" value="HTHTETR"/>
</dbReference>
<protein>
    <submittedName>
        <fullName evidence="6">HTH-type transcriptional dual regulator CecR</fullName>
    </submittedName>
</protein>
<dbReference type="Gene3D" id="1.10.10.60">
    <property type="entry name" value="Homeodomain-like"/>
    <property type="match status" value="1"/>
</dbReference>
<reference evidence="6 7" key="1">
    <citation type="submission" date="2020-04" db="EMBL/GenBank/DDBJ databases">
        <authorList>
            <person name="De Canck E."/>
        </authorList>
    </citation>
    <scope>NUCLEOTIDE SEQUENCE [LARGE SCALE GENOMIC DNA]</scope>
    <source>
        <strain evidence="6 7">LMG 28138</strain>
    </source>
</reference>
<dbReference type="Pfam" id="PF00440">
    <property type="entry name" value="TetR_N"/>
    <property type="match status" value="1"/>
</dbReference>
<organism evidence="6 7">
    <name type="scientific">Pararobbsia alpina</name>
    <dbReference type="NCBI Taxonomy" id="621374"/>
    <lineage>
        <taxon>Bacteria</taxon>
        <taxon>Pseudomonadati</taxon>
        <taxon>Pseudomonadota</taxon>
        <taxon>Betaproteobacteria</taxon>
        <taxon>Burkholderiales</taxon>
        <taxon>Burkholderiaceae</taxon>
        <taxon>Pararobbsia</taxon>
    </lineage>
</organism>
<dbReference type="InterPro" id="IPR009057">
    <property type="entry name" value="Homeodomain-like_sf"/>
</dbReference>
<evidence type="ECO:0000256" key="3">
    <source>
        <dbReference type="ARBA" id="ARBA00023163"/>
    </source>
</evidence>
<dbReference type="Proteomes" id="UP000494115">
    <property type="component" value="Unassembled WGS sequence"/>
</dbReference>
<evidence type="ECO:0000313" key="6">
    <source>
        <dbReference type="EMBL" id="CAB3791098.1"/>
    </source>
</evidence>
<dbReference type="InterPro" id="IPR001647">
    <property type="entry name" value="HTH_TetR"/>
</dbReference>
<accession>A0A6S7BH82</accession>
<keyword evidence="7" id="KW-1185">Reference proteome</keyword>
<dbReference type="InterPro" id="IPR015292">
    <property type="entry name" value="Tscrpt_reg_YbiH_C"/>
</dbReference>
<dbReference type="Gene3D" id="1.10.357.10">
    <property type="entry name" value="Tetracycline Repressor, domain 2"/>
    <property type="match status" value="1"/>
</dbReference>
<keyword evidence="2 4" id="KW-0238">DNA-binding</keyword>
<proteinExistence type="predicted"/>
<dbReference type="PANTHER" id="PTHR30055:SF234">
    <property type="entry name" value="HTH-TYPE TRANSCRIPTIONAL REGULATOR BETI"/>
    <property type="match status" value="1"/>
</dbReference>
<dbReference type="PROSITE" id="PS50977">
    <property type="entry name" value="HTH_TETR_2"/>
    <property type="match status" value="1"/>
</dbReference>
<feature type="DNA-binding region" description="H-T-H motif" evidence="4">
    <location>
        <begin position="42"/>
        <end position="61"/>
    </location>
</feature>
<evidence type="ECO:0000313" key="7">
    <source>
        <dbReference type="Proteomes" id="UP000494115"/>
    </source>
</evidence>
<dbReference type="GO" id="GO:0000976">
    <property type="term" value="F:transcription cis-regulatory region binding"/>
    <property type="evidence" value="ECO:0007669"/>
    <property type="project" value="TreeGrafter"/>
</dbReference>
<dbReference type="Pfam" id="PF09209">
    <property type="entry name" value="CecR_C"/>
    <property type="match status" value="1"/>
</dbReference>
<keyword evidence="3" id="KW-0804">Transcription</keyword>
<dbReference type="RefSeq" id="WP_175105641.1">
    <property type="nucleotide sequence ID" value="NZ_CADIKM010000013.1"/>
</dbReference>
<sequence>MSDAKRLRRPSAGGYVRGDETRLRIIEAAIELFGEHGFEGASTRDIAARAGVNAPALQYYFENKEGVFRACAEYIADDVWRKFEPVVAHATEVLRGEADAEALIDAFVRIQEVIADRMIVKANTSGALNPRLFFAREQAGHEPSVASEVLTQRLRKPVNDVGAQLIARITGMAADNPVTLIRMFSLQGQLLMFHAAPRTTLGLLGWKEIDAEKGELLKATVREQTRILLRQWSEARPTPHRRAASKRSA</sequence>
<evidence type="ECO:0000259" key="5">
    <source>
        <dbReference type="PROSITE" id="PS50977"/>
    </source>
</evidence>
<dbReference type="InterPro" id="IPR050109">
    <property type="entry name" value="HTH-type_TetR-like_transc_reg"/>
</dbReference>
<dbReference type="PANTHER" id="PTHR30055">
    <property type="entry name" value="HTH-TYPE TRANSCRIPTIONAL REGULATOR RUTR"/>
    <property type="match status" value="1"/>
</dbReference>
<dbReference type="SUPFAM" id="SSF46689">
    <property type="entry name" value="Homeodomain-like"/>
    <property type="match status" value="1"/>
</dbReference>
<keyword evidence="1" id="KW-0805">Transcription regulation</keyword>
<dbReference type="GO" id="GO:0003700">
    <property type="term" value="F:DNA-binding transcription factor activity"/>
    <property type="evidence" value="ECO:0007669"/>
    <property type="project" value="TreeGrafter"/>
</dbReference>
<evidence type="ECO:0000256" key="1">
    <source>
        <dbReference type="ARBA" id="ARBA00023015"/>
    </source>
</evidence>